<dbReference type="EMBL" id="CP053697">
    <property type="protein sequence ID" value="QKE64259.1"/>
    <property type="molecule type" value="Genomic_DNA"/>
</dbReference>
<dbReference type="Pfam" id="PF13590">
    <property type="entry name" value="DUF4136"/>
    <property type="match status" value="1"/>
</dbReference>
<name>A0A6M8FK50_9GAMM</name>
<dbReference type="AlphaFoldDB" id="A0A6M8FK50"/>
<dbReference type="RefSeq" id="WP_173209018.1">
    <property type="nucleotide sequence ID" value="NZ_CP053697.2"/>
</dbReference>
<dbReference type="Proteomes" id="UP000501379">
    <property type="component" value="Chromosome"/>
</dbReference>
<gene>
    <name evidence="2" type="ORF">HNE05_13155</name>
</gene>
<evidence type="ECO:0000259" key="1">
    <source>
        <dbReference type="Pfam" id="PF13590"/>
    </source>
</evidence>
<accession>A0A6M8FK50</accession>
<sequence length="187" mass="21302">MLPRLLLIPILLLLAACQNVQVERDYDASRDFAGYRSWTWQEPALQYRPDDPRVKSDLTEQRIREAVSQQLDQRGLRPAPEGSPADLKVQVWLIVEQHQDQVSTHYSMGYWGGAWGGYWGGPIQTETRTVDYKVATLQVDLLDGKDGKLVWRGSAEQVMRRSPPTPTEREAAIRETVGQVLSQYPPQ</sequence>
<keyword evidence="3" id="KW-1185">Reference proteome</keyword>
<feature type="domain" description="DUF4136" evidence="1">
    <location>
        <begin position="22"/>
        <end position="186"/>
    </location>
</feature>
<evidence type="ECO:0000313" key="2">
    <source>
        <dbReference type="EMBL" id="QKE64259.1"/>
    </source>
</evidence>
<reference evidence="2" key="1">
    <citation type="submission" date="2020-07" db="EMBL/GenBank/DDBJ databases">
        <title>Nitrate ammonifying Pseudomonas campi sp. nov. isolated from German agricultural grassland.</title>
        <authorList>
            <person name="Timsy T."/>
            <person name="Ulrich A."/>
            <person name="Spanner T."/>
            <person name="Foesel B."/>
            <person name="Kolb S."/>
            <person name="Horn M.A."/>
            <person name="Behrendt U."/>
        </authorList>
    </citation>
    <scope>NUCLEOTIDE SEQUENCE</scope>
    <source>
        <strain evidence="2">S1-A32-2</strain>
    </source>
</reference>
<evidence type="ECO:0000313" key="3">
    <source>
        <dbReference type="Proteomes" id="UP000501379"/>
    </source>
</evidence>
<dbReference type="PROSITE" id="PS51257">
    <property type="entry name" value="PROKAR_LIPOPROTEIN"/>
    <property type="match status" value="1"/>
</dbReference>
<organism evidence="2 3">
    <name type="scientific">Aquipseudomonas campi</name>
    <dbReference type="NCBI Taxonomy" id="2731681"/>
    <lineage>
        <taxon>Bacteria</taxon>
        <taxon>Pseudomonadati</taxon>
        <taxon>Pseudomonadota</taxon>
        <taxon>Gammaproteobacteria</taxon>
        <taxon>Pseudomonadales</taxon>
        <taxon>Pseudomonadaceae</taxon>
        <taxon>Aquipseudomonas</taxon>
    </lineage>
</organism>
<protein>
    <submittedName>
        <fullName evidence="2">DUF4136 domain-containing protein</fullName>
    </submittedName>
</protein>
<proteinExistence type="predicted"/>
<dbReference type="InterPro" id="IPR025411">
    <property type="entry name" value="DUF4136"/>
</dbReference>
<dbReference type="Gene3D" id="3.30.160.670">
    <property type="match status" value="1"/>
</dbReference>
<dbReference type="KEGG" id="pcam:HNE05_13155"/>